<evidence type="ECO:0000256" key="4">
    <source>
        <dbReference type="ARBA" id="ARBA00022475"/>
    </source>
</evidence>
<keyword evidence="13" id="KW-0325">Glycoprotein</keyword>
<sequence length="305" mass="35114">MLLPISFFFHIFFMIVALTQLLTGIVGNLLIMIVNCKAWIKSRKLSSFDRILSSLSITRCISLSLMFLHLIFSLIFPKSKYPELMALIILNSWLFLDSCSLWIVTLLNIFYCVKIANLNHLLFLWIKRNLSLKTPWPLLACLLVPIISNFLQILLNKIFQLVHPTQENVRNSTMVNINGSIFLLMAPVILSFSLPFIINLVSCSLLISSLRKHMLEMQKNATSFWNPQTKAHVGAMKVMIYFLILYVPYSIAQLVIFLPSFGIRNNWIRSILIIVNCTYSPGHTIFIILLHPKLKARIKSILWCN</sequence>
<keyword evidence="7 17" id="KW-0812">Transmembrane</keyword>
<evidence type="ECO:0000256" key="8">
    <source>
        <dbReference type="ARBA" id="ARBA00022989"/>
    </source>
</evidence>
<reference evidence="20" key="1">
    <citation type="journal article" date="2006" name="Mol. Biol. Evol.">
        <title>Lineage-specific expansions and contractions of the bitter taste receptor gene repertoire in vertebrates.</title>
        <authorList>
            <consortium name="SMBE Tri-National Young Investigators"/>
            <person name="Go Y."/>
        </authorList>
    </citation>
    <scope>NUCLEOTIDE SEQUENCE</scope>
</reference>
<evidence type="ECO:0000256" key="16">
    <source>
        <dbReference type="RuleBase" id="RU004423"/>
    </source>
</evidence>
<proteinExistence type="inferred from homology"/>
<comment type="similarity">
    <text evidence="3 16">Belongs to the G-protein coupled receptor T2R family.</text>
</comment>
<evidence type="ECO:0000256" key="5">
    <source>
        <dbReference type="ARBA" id="ARBA00022480"/>
    </source>
</evidence>
<dbReference type="PROSITE" id="PS50262">
    <property type="entry name" value="G_PROTEIN_RECEP_F1_2"/>
    <property type="match status" value="1"/>
</dbReference>
<evidence type="ECO:0000256" key="13">
    <source>
        <dbReference type="ARBA" id="ARBA00023180"/>
    </source>
</evidence>
<dbReference type="EMBL" id="AB249744">
    <property type="protein sequence ID" value="BAE80366.1"/>
    <property type="molecule type" value="Genomic_DNA"/>
</dbReference>
<dbReference type="Gene3D" id="1.20.1070.10">
    <property type="entry name" value="Rhodopsin 7-helix transmembrane proteins"/>
    <property type="match status" value="1"/>
</dbReference>
<keyword evidence="10" id="KW-0969">Cilium</keyword>
<evidence type="ECO:0000256" key="11">
    <source>
        <dbReference type="ARBA" id="ARBA00023136"/>
    </source>
</evidence>
<dbReference type="CTD" id="50832"/>
<dbReference type="GO" id="GO:0033038">
    <property type="term" value="F:bitter taste receptor activity"/>
    <property type="evidence" value="ECO:0007669"/>
    <property type="project" value="InterPro"/>
</dbReference>
<keyword evidence="11 17" id="KW-0472">Membrane</keyword>
<dbReference type="InterPro" id="IPR017452">
    <property type="entry name" value="GPCR_Rhodpsn_7TM"/>
</dbReference>
<evidence type="ECO:0000256" key="12">
    <source>
        <dbReference type="ARBA" id="ARBA00023170"/>
    </source>
</evidence>
<organism evidence="20">
    <name type="scientific">Monodelphis domestica</name>
    <name type="common">Gray short-tailed opossum</name>
    <dbReference type="NCBI Taxonomy" id="13616"/>
    <lineage>
        <taxon>Eukaryota</taxon>
        <taxon>Metazoa</taxon>
        <taxon>Chordata</taxon>
        <taxon>Craniata</taxon>
        <taxon>Vertebrata</taxon>
        <taxon>Euteleostomi</taxon>
        <taxon>Mammalia</taxon>
        <taxon>Metatheria</taxon>
        <taxon>Didelphimorphia</taxon>
        <taxon>Didelphidae</taxon>
        <taxon>Monodelphis</taxon>
    </lineage>
</organism>
<dbReference type="InterPro" id="IPR007960">
    <property type="entry name" value="TAS2R"/>
</dbReference>
<keyword evidence="5 17" id="KW-0919">Taste</keyword>
<evidence type="ECO:0000256" key="10">
    <source>
        <dbReference type="ARBA" id="ARBA00023069"/>
    </source>
</evidence>
<dbReference type="GeneID" id="664661"/>
<feature type="transmembrane region" description="Helical" evidence="18">
    <location>
        <begin position="267"/>
        <end position="290"/>
    </location>
</feature>
<evidence type="ECO:0000259" key="19">
    <source>
        <dbReference type="PROSITE" id="PS50262"/>
    </source>
</evidence>
<dbReference type="PANTHER" id="PTHR11394:SF55">
    <property type="entry name" value="TASTE RECEPTOR TYPE 2 MEMBER 4"/>
    <property type="match status" value="1"/>
</dbReference>
<dbReference type="GO" id="GO:0004930">
    <property type="term" value="F:G protein-coupled receptor activity"/>
    <property type="evidence" value="ECO:0007669"/>
    <property type="project" value="UniProtKB-KW"/>
</dbReference>
<feature type="domain" description="G-protein coupled receptors family 1 profile" evidence="19">
    <location>
        <begin position="27"/>
        <end position="284"/>
    </location>
</feature>
<feature type="transmembrane region" description="Helical" evidence="18">
    <location>
        <begin position="6"/>
        <end position="34"/>
    </location>
</feature>
<dbReference type="OrthoDB" id="9449902at2759"/>
<accession>Q2ABA1</accession>
<dbReference type="KEGG" id="mdo:664661"/>
<evidence type="ECO:0000256" key="15">
    <source>
        <dbReference type="ARBA" id="ARBA00023273"/>
    </source>
</evidence>
<evidence type="ECO:0000256" key="6">
    <source>
        <dbReference type="ARBA" id="ARBA00022606"/>
    </source>
</evidence>
<dbReference type="RefSeq" id="NP_001034944.1">
    <property type="nucleotide sequence ID" value="NM_001039855.1"/>
</dbReference>
<dbReference type="InterPro" id="IPR030055">
    <property type="entry name" value="TAS2R4"/>
</dbReference>
<keyword evidence="15" id="KW-0966">Cell projection</keyword>
<evidence type="ECO:0000256" key="7">
    <source>
        <dbReference type="ARBA" id="ARBA00022692"/>
    </source>
</evidence>
<feature type="transmembrane region" description="Helical" evidence="18">
    <location>
        <begin position="88"/>
        <end position="113"/>
    </location>
</feature>
<keyword evidence="4" id="KW-1003">Cell membrane</keyword>
<evidence type="ECO:0000256" key="3">
    <source>
        <dbReference type="ARBA" id="ARBA00007376"/>
    </source>
</evidence>
<evidence type="ECO:0000256" key="14">
    <source>
        <dbReference type="ARBA" id="ARBA00023224"/>
    </source>
</evidence>
<evidence type="ECO:0000256" key="1">
    <source>
        <dbReference type="ARBA" id="ARBA00004141"/>
    </source>
</evidence>
<keyword evidence="12 17" id="KW-0675">Receptor</keyword>
<dbReference type="Pfam" id="PF05296">
    <property type="entry name" value="TAS2R"/>
    <property type="match status" value="1"/>
</dbReference>
<feature type="transmembrane region" description="Helical" evidence="18">
    <location>
        <begin position="238"/>
        <end position="261"/>
    </location>
</feature>
<keyword evidence="6 17" id="KW-0716">Sensory transduction</keyword>
<name>Q2ABA1_MONDO</name>
<evidence type="ECO:0000256" key="9">
    <source>
        <dbReference type="ARBA" id="ARBA00023040"/>
    </source>
</evidence>
<feature type="transmembrane region" description="Helical" evidence="18">
    <location>
        <begin position="134"/>
        <end position="155"/>
    </location>
</feature>
<feature type="transmembrane region" description="Helical" evidence="18">
    <location>
        <begin position="55"/>
        <end position="76"/>
    </location>
</feature>
<protein>
    <recommendedName>
        <fullName evidence="17">Taste receptor type 2</fullName>
    </recommendedName>
</protein>
<dbReference type="CDD" id="cd15013">
    <property type="entry name" value="7tm_TAS2R4"/>
    <property type="match status" value="1"/>
</dbReference>
<keyword evidence="8 18" id="KW-1133">Transmembrane helix</keyword>
<dbReference type="GO" id="GO:0060170">
    <property type="term" value="C:ciliary membrane"/>
    <property type="evidence" value="ECO:0007669"/>
    <property type="project" value="UniProtKB-SubCell"/>
</dbReference>
<evidence type="ECO:0000313" key="20">
    <source>
        <dbReference type="EMBL" id="BAE80366.1"/>
    </source>
</evidence>
<dbReference type="SUPFAM" id="SSF81321">
    <property type="entry name" value="Family A G protein-coupled receptor-like"/>
    <property type="match status" value="1"/>
</dbReference>
<dbReference type="FunFam" id="1.20.1070.10:FF:000055">
    <property type="entry name" value="Taste receptor type 2"/>
    <property type="match status" value="1"/>
</dbReference>
<feature type="transmembrane region" description="Helical" evidence="18">
    <location>
        <begin position="181"/>
        <end position="207"/>
    </location>
</feature>
<keyword evidence="9 17" id="KW-0297">G-protein coupled receptor</keyword>
<dbReference type="AlphaFoldDB" id="Q2ABA1"/>
<evidence type="ECO:0000256" key="17">
    <source>
        <dbReference type="RuleBase" id="RU004424"/>
    </source>
</evidence>
<evidence type="ECO:0000256" key="2">
    <source>
        <dbReference type="ARBA" id="ARBA00004309"/>
    </source>
</evidence>
<comment type="subcellular location">
    <subcellularLocation>
        <location evidence="2">Cell projection</location>
        <location evidence="2">Cilium membrane</location>
    </subcellularLocation>
    <subcellularLocation>
        <location evidence="1 17">Membrane</location>
        <topology evidence="1 17">Multi-pass membrane protein</topology>
    </subcellularLocation>
</comment>
<keyword evidence="14 17" id="KW-0807">Transducer</keyword>
<dbReference type="PANTHER" id="PTHR11394">
    <property type="entry name" value="TASTE RECEPTOR TYPE 2"/>
    <property type="match status" value="1"/>
</dbReference>
<evidence type="ECO:0000256" key="18">
    <source>
        <dbReference type="SAM" id="Phobius"/>
    </source>
</evidence>